<dbReference type="RefSeq" id="WP_100688877.1">
    <property type="nucleotide sequence ID" value="NZ_JBHTBD010000001.1"/>
</dbReference>
<name>A0ABW2IQ30_9GAMM</name>
<protein>
    <submittedName>
        <fullName evidence="2">DUF2796 domain-containing protein</fullName>
    </submittedName>
</protein>
<proteinExistence type="predicted"/>
<dbReference type="Proteomes" id="UP001596506">
    <property type="component" value="Unassembled WGS sequence"/>
</dbReference>
<dbReference type="Pfam" id="PF10986">
    <property type="entry name" value="ZrgA"/>
    <property type="match status" value="1"/>
</dbReference>
<feature type="chain" id="PRO_5046714575" evidence="1">
    <location>
        <begin position="23"/>
        <end position="179"/>
    </location>
</feature>
<keyword evidence="1" id="KW-0732">Signal</keyword>
<gene>
    <name evidence="2" type="ORF">ACFQQA_00980</name>
</gene>
<comment type="caution">
    <text evidence="2">The sequence shown here is derived from an EMBL/GenBank/DDBJ whole genome shotgun (WGS) entry which is preliminary data.</text>
</comment>
<evidence type="ECO:0000313" key="2">
    <source>
        <dbReference type="EMBL" id="MFC7293286.1"/>
    </source>
</evidence>
<reference evidence="3" key="1">
    <citation type="journal article" date="2019" name="Int. J. Syst. Evol. Microbiol.">
        <title>The Global Catalogue of Microorganisms (GCM) 10K type strain sequencing project: providing services to taxonomists for standard genome sequencing and annotation.</title>
        <authorList>
            <consortium name="The Broad Institute Genomics Platform"/>
            <consortium name="The Broad Institute Genome Sequencing Center for Infectious Disease"/>
            <person name="Wu L."/>
            <person name="Ma J."/>
        </authorList>
    </citation>
    <scope>NUCLEOTIDE SEQUENCE [LARGE SCALE GENOMIC DNA]</scope>
    <source>
        <strain evidence="3">CCUG 60559</strain>
    </source>
</reference>
<dbReference type="InterPro" id="IPR021253">
    <property type="entry name" value="ZrgA-like"/>
</dbReference>
<accession>A0ABW2IQ30</accession>
<keyword evidence="3" id="KW-1185">Reference proteome</keyword>
<dbReference type="EMBL" id="JBHTBD010000001">
    <property type="protein sequence ID" value="MFC7293286.1"/>
    <property type="molecule type" value="Genomic_DNA"/>
</dbReference>
<evidence type="ECO:0000256" key="1">
    <source>
        <dbReference type="SAM" id="SignalP"/>
    </source>
</evidence>
<feature type="signal peptide" evidence="1">
    <location>
        <begin position="1"/>
        <end position="22"/>
    </location>
</feature>
<evidence type="ECO:0000313" key="3">
    <source>
        <dbReference type="Proteomes" id="UP001596506"/>
    </source>
</evidence>
<organism evidence="2 3">
    <name type="scientific">Marinobacter aromaticivorans</name>
    <dbReference type="NCBI Taxonomy" id="1494078"/>
    <lineage>
        <taxon>Bacteria</taxon>
        <taxon>Pseudomonadati</taxon>
        <taxon>Pseudomonadota</taxon>
        <taxon>Gammaproteobacteria</taxon>
        <taxon>Pseudomonadales</taxon>
        <taxon>Marinobacteraceae</taxon>
        <taxon>Marinobacter</taxon>
    </lineage>
</organism>
<sequence>MPLIKRPAFAMVAVLLGTPAMAADNPGSHQHGHAELQLAFNGDEVDLLLISPAGNMLGFEHHPRTPEQKQAADTLTDWLEETPLINTPGSTCTVYGSTVQHEIAGGSPHGDDHANEGQHADIEVTQILICPGLEKTVVLTTQLTTRFPGLEHLDIAWAGPGGQGATRLAHGENSFRLGR</sequence>